<name>A0A6P4AEI4_ZIZJJ</name>
<accession>A0A6P4AEI4</accession>
<dbReference type="InParanoid" id="A0A6P4AEI4"/>
<dbReference type="Gene3D" id="3.40.50.2000">
    <property type="entry name" value="Glycogen Phosphorylase B"/>
    <property type="match status" value="2"/>
</dbReference>
<dbReference type="CDD" id="cd03784">
    <property type="entry name" value="GT1_Gtf-like"/>
    <property type="match status" value="1"/>
</dbReference>
<dbReference type="PANTHER" id="PTHR48047:SF28">
    <property type="entry name" value="F11M15.8 PROTEIN"/>
    <property type="match status" value="1"/>
</dbReference>
<evidence type="ECO:0000256" key="2">
    <source>
        <dbReference type="ARBA" id="ARBA00022676"/>
    </source>
</evidence>
<evidence type="ECO:0000256" key="1">
    <source>
        <dbReference type="ARBA" id="ARBA00009995"/>
    </source>
</evidence>
<dbReference type="RefSeq" id="XP_015895247.2">
    <property type="nucleotide sequence ID" value="XM_016039761.4"/>
</dbReference>
<evidence type="ECO:0000256" key="3">
    <source>
        <dbReference type="ARBA" id="ARBA00022679"/>
    </source>
</evidence>
<protein>
    <submittedName>
        <fullName evidence="5">UDP-glycosyltransferase 89A2</fullName>
    </submittedName>
</protein>
<keyword evidence="3" id="KW-0808">Transferase</keyword>
<proteinExistence type="inferred from homology"/>
<comment type="similarity">
    <text evidence="1">Belongs to the UDP-glycosyltransferase family.</text>
</comment>
<dbReference type="AlphaFoldDB" id="A0A6P4AEI4"/>
<dbReference type="Pfam" id="PF00201">
    <property type="entry name" value="UDPGT"/>
    <property type="match status" value="1"/>
</dbReference>
<dbReference type="PANTHER" id="PTHR48047">
    <property type="entry name" value="GLYCOSYLTRANSFERASE"/>
    <property type="match status" value="1"/>
</dbReference>
<evidence type="ECO:0000313" key="5">
    <source>
        <dbReference type="RefSeq" id="XP_015895247.2"/>
    </source>
</evidence>
<dbReference type="FunCoup" id="A0A6P4AEI4">
    <property type="interactions" value="208"/>
</dbReference>
<keyword evidence="2" id="KW-0328">Glycosyltransferase</keyword>
<organism evidence="4 5">
    <name type="scientific">Ziziphus jujuba</name>
    <name type="common">Chinese jujube</name>
    <name type="synonym">Ziziphus sativa</name>
    <dbReference type="NCBI Taxonomy" id="326968"/>
    <lineage>
        <taxon>Eukaryota</taxon>
        <taxon>Viridiplantae</taxon>
        <taxon>Streptophyta</taxon>
        <taxon>Embryophyta</taxon>
        <taxon>Tracheophyta</taxon>
        <taxon>Spermatophyta</taxon>
        <taxon>Magnoliopsida</taxon>
        <taxon>eudicotyledons</taxon>
        <taxon>Gunneridae</taxon>
        <taxon>Pentapetalae</taxon>
        <taxon>rosids</taxon>
        <taxon>fabids</taxon>
        <taxon>Rosales</taxon>
        <taxon>Rhamnaceae</taxon>
        <taxon>Paliureae</taxon>
        <taxon>Ziziphus</taxon>
    </lineage>
</organism>
<keyword evidence="4" id="KW-1185">Reference proteome</keyword>
<reference evidence="5" key="1">
    <citation type="submission" date="2025-08" db="UniProtKB">
        <authorList>
            <consortium name="RefSeq"/>
        </authorList>
    </citation>
    <scope>IDENTIFICATION</scope>
    <source>
        <tissue evidence="5">Seedling</tissue>
    </source>
</reference>
<evidence type="ECO:0000313" key="4">
    <source>
        <dbReference type="Proteomes" id="UP001652623"/>
    </source>
</evidence>
<dbReference type="GeneID" id="107429115"/>
<dbReference type="GO" id="GO:0035251">
    <property type="term" value="F:UDP-glucosyltransferase activity"/>
    <property type="evidence" value="ECO:0007669"/>
    <property type="project" value="TreeGrafter"/>
</dbReference>
<dbReference type="SUPFAM" id="SSF53756">
    <property type="entry name" value="UDP-Glycosyltransferase/glycogen phosphorylase"/>
    <property type="match status" value="1"/>
</dbReference>
<dbReference type="InterPro" id="IPR002213">
    <property type="entry name" value="UDP_glucos_trans"/>
</dbReference>
<dbReference type="KEGG" id="zju:107429115"/>
<gene>
    <name evidence="5" type="primary">LOC107429115</name>
</gene>
<dbReference type="SMR" id="A0A6P4AEI4"/>
<dbReference type="Proteomes" id="UP001652623">
    <property type="component" value="Chromosome 12"/>
</dbReference>
<sequence length="474" mass="53078">MSATICENQPHVLVFPYPAQGHSLALLDLAHQLSLRRIALTILVTPKNLPALDPLLIVHPTIETLVLPLPPHPKLPPGVENIRETGVRGNIAMINALSKLHDPIVQWFNSHANPPVAIISDFFLGWTQKLAARIRIPRICFFSNSVGSFSVTDYCWSNLNAVRSSPVVHFHELPKSPSFKQEHMPSVIRFFDESDPEKQMIRDGSIAIRSSWGLVFNSFDALEGDFLDHLREKMGHHRIYGVGPLNLFTLPESLERGKPDKDFHGCERDVLGWLEGCADESVLYVCFGSQKLLKRKQMEGLASALERSKTRFIWVVKTSTEREMEEGYGVVPDGFEERIQGRGLVVRTWVPQLMILNHRAVWGFLSYSGWNSLMEGISAGVMLFTWPMEADHYMNAKLLVDEMGVAVKVCEGDDGVPDSAELGKVIDESMNNVNGPQRVKVKEVRDKAVQAVSVDGTSSKNLDELVKELRLLCV</sequence>